<name>B3PF86_CELJU</name>
<evidence type="ECO:0000313" key="2">
    <source>
        <dbReference type="Proteomes" id="UP000001036"/>
    </source>
</evidence>
<organism evidence="1 2">
    <name type="scientific">Cellvibrio japonicus (strain Ueda107)</name>
    <name type="common">Pseudomonas fluorescens subsp. cellulosa</name>
    <dbReference type="NCBI Taxonomy" id="498211"/>
    <lineage>
        <taxon>Bacteria</taxon>
        <taxon>Pseudomonadati</taxon>
        <taxon>Pseudomonadota</taxon>
        <taxon>Gammaproteobacteria</taxon>
        <taxon>Cellvibrionales</taxon>
        <taxon>Cellvibrionaceae</taxon>
        <taxon>Cellvibrio</taxon>
    </lineage>
</organism>
<dbReference type="EMBL" id="CP000934">
    <property type="protein sequence ID" value="ACE84268.1"/>
    <property type="molecule type" value="Genomic_DNA"/>
</dbReference>
<gene>
    <name evidence="1" type="ordered locus">CJA_3400</name>
</gene>
<dbReference type="AlphaFoldDB" id="B3PF86"/>
<dbReference type="Proteomes" id="UP000001036">
    <property type="component" value="Chromosome"/>
</dbReference>
<reference evidence="1 2" key="1">
    <citation type="journal article" date="2008" name="J. Bacteriol.">
        <title>Insights into plant cell wall degradation from the genome sequence of the soil bacterium Cellvibrio japonicus.</title>
        <authorList>
            <person name="Deboy R.T."/>
            <person name="Mongodin E.F."/>
            <person name="Fouts D.E."/>
            <person name="Tailford L.E."/>
            <person name="Khouri H."/>
            <person name="Emerson J.B."/>
            <person name="Mohamoud Y."/>
            <person name="Watkins K."/>
            <person name="Henrissat B."/>
            <person name="Gilbert H.J."/>
            <person name="Nelson K.E."/>
        </authorList>
    </citation>
    <scope>NUCLEOTIDE SEQUENCE [LARGE SCALE GENOMIC DNA]</scope>
    <source>
        <strain evidence="1 2">Ueda107</strain>
    </source>
</reference>
<dbReference type="KEGG" id="cja:CJA_3400"/>
<protein>
    <submittedName>
        <fullName evidence="1">Uncharacterized protein</fullName>
    </submittedName>
</protein>
<proteinExistence type="predicted"/>
<dbReference type="HOGENOM" id="CLU_3181660_0_0_6"/>
<accession>B3PF86</accession>
<sequence>MRAQVYGLRAPGCRICWFGETPHSAIDNWLAFNGARLLLLLALYLG</sequence>
<keyword evidence="2" id="KW-1185">Reference proteome</keyword>
<evidence type="ECO:0000313" key="1">
    <source>
        <dbReference type="EMBL" id="ACE84268.1"/>
    </source>
</evidence>